<dbReference type="Pfam" id="PF13672">
    <property type="entry name" value="PP2C_2"/>
    <property type="match status" value="1"/>
</dbReference>
<dbReference type="SMART" id="SM00331">
    <property type="entry name" value="PP2C_SIG"/>
    <property type="match status" value="1"/>
</dbReference>
<gene>
    <name evidence="2" type="ORF">MNBD_GAMMA19-179</name>
</gene>
<dbReference type="InterPro" id="IPR015655">
    <property type="entry name" value="PP2C"/>
</dbReference>
<dbReference type="SUPFAM" id="SSF81606">
    <property type="entry name" value="PP2C-like"/>
    <property type="match status" value="1"/>
</dbReference>
<dbReference type="PANTHER" id="PTHR13832">
    <property type="entry name" value="PROTEIN PHOSPHATASE 2C"/>
    <property type="match status" value="1"/>
</dbReference>
<dbReference type="InterPro" id="IPR001932">
    <property type="entry name" value="PPM-type_phosphatase-like_dom"/>
</dbReference>
<accession>A0A3B1BIP5</accession>
<dbReference type="PROSITE" id="PS51746">
    <property type="entry name" value="PPM_2"/>
    <property type="match status" value="1"/>
</dbReference>
<name>A0A3B1BIP5_9ZZZZ</name>
<reference evidence="2" key="1">
    <citation type="submission" date="2018-06" db="EMBL/GenBank/DDBJ databases">
        <authorList>
            <person name="Zhirakovskaya E."/>
        </authorList>
    </citation>
    <scope>NUCLEOTIDE SEQUENCE</scope>
</reference>
<organism evidence="2">
    <name type="scientific">hydrothermal vent metagenome</name>
    <dbReference type="NCBI Taxonomy" id="652676"/>
    <lineage>
        <taxon>unclassified sequences</taxon>
        <taxon>metagenomes</taxon>
        <taxon>ecological metagenomes</taxon>
    </lineage>
</organism>
<evidence type="ECO:0000259" key="1">
    <source>
        <dbReference type="PROSITE" id="PS51746"/>
    </source>
</evidence>
<protein>
    <submittedName>
        <fullName evidence="2">Protein serine/threonine phosphatase PrpC, regulation of stationary phase</fullName>
    </submittedName>
</protein>
<sequence>MKYQLAKTSRLGNRVVNEDRIGVVEHNNTVLLILADGMGGYRGGQIASKAMVNRMLRQFKRSKLPTADPVAFLKDLIVDAHIAVLRAGSEQYPPIEPRTTCVVCLIQEGNAWWAHVGDSRLYLFRGGKPFVRTVDHSKIEELHRKGKLSKEEMDKHPQRHLVTRCVGYQKHPPIPTISDKIPLEKYDMLLLCSDGLWGPLTKENIADTLTQNPLAEAVERIAYQAEFRSYPEADNIS</sequence>
<feature type="non-terminal residue" evidence="2">
    <location>
        <position position="237"/>
    </location>
</feature>
<dbReference type="AlphaFoldDB" id="A0A3B1BIP5"/>
<dbReference type="SMART" id="SM00332">
    <property type="entry name" value="PP2Cc"/>
    <property type="match status" value="1"/>
</dbReference>
<feature type="domain" description="PPM-type phosphatase" evidence="1">
    <location>
        <begin position="2"/>
        <end position="237"/>
    </location>
</feature>
<dbReference type="EMBL" id="UOFV01000493">
    <property type="protein sequence ID" value="VAX04727.1"/>
    <property type="molecule type" value="Genomic_DNA"/>
</dbReference>
<dbReference type="PANTHER" id="PTHR13832:SF860">
    <property type="entry name" value="PROTEIN PHOSPHATASE PHPP"/>
    <property type="match status" value="1"/>
</dbReference>
<evidence type="ECO:0000313" key="2">
    <source>
        <dbReference type="EMBL" id="VAX04727.1"/>
    </source>
</evidence>
<dbReference type="CDD" id="cd00143">
    <property type="entry name" value="PP2Cc"/>
    <property type="match status" value="1"/>
</dbReference>
<dbReference type="Gene3D" id="3.60.40.10">
    <property type="entry name" value="PPM-type phosphatase domain"/>
    <property type="match status" value="1"/>
</dbReference>
<proteinExistence type="predicted"/>
<dbReference type="InterPro" id="IPR036457">
    <property type="entry name" value="PPM-type-like_dom_sf"/>
</dbReference>
<dbReference type="GO" id="GO:0004722">
    <property type="term" value="F:protein serine/threonine phosphatase activity"/>
    <property type="evidence" value="ECO:0007669"/>
    <property type="project" value="InterPro"/>
</dbReference>